<dbReference type="OrthoDB" id="2017695at2759"/>
<gene>
    <name evidence="3" type="ORF">BRENAR_LOCUS3062</name>
</gene>
<reference evidence="3 4" key="1">
    <citation type="submission" date="2018-12" db="EMBL/GenBank/DDBJ databases">
        <authorList>
            <person name="Tiukova I."/>
            <person name="Dainat J."/>
        </authorList>
    </citation>
    <scope>NUCLEOTIDE SEQUENCE [LARGE SCALE GENOMIC DNA]</scope>
</reference>
<keyword evidence="4" id="KW-1185">Reference proteome</keyword>
<proteinExistence type="predicted"/>
<feature type="transmembrane region" description="Helical" evidence="2">
    <location>
        <begin position="7"/>
        <end position="26"/>
    </location>
</feature>
<feature type="transmembrane region" description="Helical" evidence="2">
    <location>
        <begin position="85"/>
        <end position="104"/>
    </location>
</feature>
<sequence length="388" mass="43379">MISLIPLYYVAIAIFTVLFANFNPYFTLPEAVNKISGYIESSTYELQHTFAKRHGFDHGWLDAPYVRSARLFARRLSQNEYISPIISYISNVYATVYLFVLPYLQGAQKLAKPYCESIKSTLAPIVTAIIDFLRPYYATIETFLTPYYLCINKFVTKSASQVGRFVRPHLETIYYQQQQALTWIASQYTVYIEPYVNVVKGYITPYIETATLWYNETLLPVLREHSDVAVVVTAAFVVLFVIPTIFSIAKWFLTAVTKDAYELGHSVNTMYTYEEEVSVISEGSSNGGTGTARTRTQRTTKTTTDSQEEEEELEASLSVYTTSDILSSVDPASRAHTSHSLAPPLTPEGEADSGFTRFNRSTRPSDQSIAAALAAAAAAAGRSSRPRS</sequence>
<evidence type="ECO:0000256" key="1">
    <source>
        <dbReference type="SAM" id="MobiDB-lite"/>
    </source>
</evidence>
<feature type="compositionally biased region" description="Low complexity" evidence="1">
    <location>
        <begin position="291"/>
        <end position="304"/>
    </location>
</feature>
<feature type="compositionally biased region" description="Polar residues" evidence="1">
    <location>
        <begin position="356"/>
        <end position="367"/>
    </location>
</feature>
<feature type="transmembrane region" description="Helical" evidence="2">
    <location>
        <begin position="228"/>
        <end position="253"/>
    </location>
</feature>
<feature type="region of interest" description="Disordered" evidence="1">
    <location>
        <begin position="331"/>
        <end position="367"/>
    </location>
</feature>
<dbReference type="EMBL" id="CAACVR010000023">
    <property type="protein sequence ID" value="VEU22331.1"/>
    <property type="molecule type" value="Genomic_DNA"/>
</dbReference>
<dbReference type="InParanoid" id="A0A448YN63"/>
<dbReference type="AlphaFoldDB" id="A0A448YN63"/>
<evidence type="ECO:0000313" key="4">
    <source>
        <dbReference type="Proteomes" id="UP000290900"/>
    </source>
</evidence>
<organism evidence="3 4">
    <name type="scientific">Brettanomyces naardenensis</name>
    <name type="common">Yeast</name>
    <dbReference type="NCBI Taxonomy" id="13370"/>
    <lineage>
        <taxon>Eukaryota</taxon>
        <taxon>Fungi</taxon>
        <taxon>Dikarya</taxon>
        <taxon>Ascomycota</taxon>
        <taxon>Saccharomycotina</taxon>
        <taxon>Pichiomycetes</taxon>
        <taxon>Pichiales</taxon>
        <taxon>Pichiaceae</taxon>
        <taxon>Brettanomyces</taxon>
    </lineage>
</organism>
<keyword evidence="2" id="KW-0812">Transmembrane</keyword>
<name>A0A448YN63_BRENA</name>
<keyword evidence="2" id="KW-0472">Membrane</keyword>
<keyword evidence="2" id="KW-1133">Transmembrane helix</keyword>
<dbReference type="Proteomes" id="UP000290900">
    <property type="component" value="Unassembled WGS sequence"/>
</dbReference>
<evidence type="ECO:0000256" key="2">
    <source>
        <dbReference type="SAM" id="Phobius"/>
    </source>
</evidence>
<evidence type="ECO:0000313" key="3">
    <source>
        <dbReference type="EMBL" id="VEU22331.1"/>
    </source>
</evidence>
<feature type="region of interest" description="Disordered" evidence="1">
    <location>
        <begin position="281"/>
        <end position="317"/>
    </location>
</feature>
<accession>A0A448YN63</accession>
<protein>
    <submittedName>
        <fullName evidence="3">DEKNAAC103388</fullName>
    </submittedName>
</protein>